<evidence type="ECO:0000256" key="4">
    <source>
        <dbReference type="ARBA" id="ARBA00022490"/>
    </source>
</evidence>
<comment type="similarity">
    <text evidence="2">Belongs to the Rab3-GAP regulatory subunit family.</text>
</comment>
<dbReference type="PANTHER" id="PTHR12472:SF0">
    <property type="entry name" value="RAB3 GTPASE-ACTIVATING PROTEIN NON-CATALYTIC SUBUNIT"/>
    <property type="match status" value="1"/>
</dbReference>
<sequence length="1109" mass="128514">MISDFNSNVDSLLQKTQLLQFKKYLFNFQEEINDIVSLGYGSFNFLYRYDNPTNPKLFTSRFLSVGSFPMLSLNCTTENNSALSKVSNVISSAVLTFAKSLWNSPATTPNSSPKNLAEINSKDSTAKSTILAEESSKEQQQLMEQQAKVIPSVFYLDDPDRQVLTISLSPRSPLSLNSSFAALVDNLGRVSVLDLQSGEIVMILKGVRNAQVGWIQTYNKAYIQGNTLGFKKSFEGNTRFKLLLCVYLQRGAVEIYEVRSGKKISAFQTRTNLILCQNSSVTVGPQKFNSEIQMASLSNLSLEELQKNSTNFDDDVVQFSNGRRYRLANCFLVSKNGSIEMIDVNIELIRYLDNGYEQYVKLENFLANYDSFLGNDQQSEEGNNKRMEFLIRASTLYGDIHYVKFQERGWKILLQSLKIDEFDFILRTLEYNYKEINENERLKIYKKIYLQGECYRKLLCANVKNPAYPALDAICEAEVDCDALAEESLTELNIFLDNTKPDEERIKSHAEKEDSNYGSLSNYSLPFEEYYGFFEVNTDIDEENNDETDDLTYYTAELLTINRKFRENELYLLNISIFLFEKVIFEKIEFDHWCNKVYKCVRLKSIDWITLLLIFLSNYTPNSKFNFFDNSNFNLKLILKIFIKIIDGCYSKFNFKVEKENISSIQREKILNFESVLKLENFICDYLFKNLERVDICLLMCSAMKTLFKKYNFKTILYEKILRNLIDLKFLRKLTNDTFFFNLHINAKNFGQMESLSIHKILASYYVAECMHSDGTVEPELNELQSKINSESKMTVWICFSQFILPDLLMAYTSFEFGEKFVSNNYSTKYLKLSIQSCSKIVSPAMRNITISGLWSKYLSQKLKTILQVIEKGRKSPNEKMCLKLIGMNVDTCKIFLLLLMEVLSMLDLSEKKYLISVDLISYLNGIFDLHFEKFFYERINKSFNKCTLNNVTKECENRNSRLSTDNVDVNKEEENFGFENVKYFDSLLGGSFFDLLENKVGLLEPQRIKTFNWLIECCFFIFEKEIKSVRPLRMVDVNKIFYNDNYGLFTFNDTNIINPHFAPKEVNSTKKISVFSERDSFLAKLSASLGVNGVEMITKLSSKMAEER</sequence>
<keyword evidence="8" id="KW-1185">Reference proteome</keyword>
<dbReference type="Proteomes" id="UP001211065">
    <property type="component" value="Unassembled WGS sequence"/>
</dbReference>
<gene>
    <name evidence="7" type="primary">RAB3GAP2</name>
    <name evidence="7" type="ORF">HK099_004234</name>
</gene>
<comment type="subcellular location">
    <subcellularLocation>
        <location evidence="1">Cytoplasm</location>
    </subcellularLocation>
</comment>
<keyword evidence="3" id="KW-0343">GTPase activation</keyword>
<feature type="domain" description="Rab3-GAP regulatory subunit N-terminal" evidence="5">
    <location>
        <begin position="10"/>
        <end position="271"/>
    </location>
</feature>
<evidence type="ECO:0000313" key="8">
    <source>
        <dbReference type="Proteomes" id="UP001211065"/>
    </source>
</evidence>
<comment type="caution">
    <text evidence="7">The sequence shown here is derived from an EMBL/GenBank/DDBJ whole genome shotgun (WGS) entry which is preliminary data.</text>
</comment>
<organism evidence="7 8">
    <name type="scientific">Clydaea vesicula</name>
    <dbReference type="NCBI Taxonomy" id="447962"/>
    <lineage>
        <taxon>Eukaryota</taxon>
        <taxon>Fungi</taxon>
        <taxon>Fungi incertae sedis</taxon>
        <taxon>Chytridiomycota</taxon>
        <taxon>Chytridiomycota incertae sedis</taxon>
        <taxon>Chytridiomycetes</taxon>
        <taxon>Lobulomycetales</taxon>
        <taxon>Lobulomycetaceae</taxon>
        <taxon>Clydaea</taxon>
    </lineage>
</organism>
<dbReference type="InterPro" id="IPR032839">
    <property type="entry name" value="RAB3GAP_N"/>
</dbReference>
<dbReference type="EMBL" id="JADGJW010000295">
    <property type="protein sequence ID" value="KAJ3220515.1"/>
    <property type="molecule type" value="Genomic_DNA"/>
</dbReference>
<evidence type="ECO:0000256" key="3">
    <source>
        <dbReference type="ARBA" id="ARBA00022468"/>
    </source>
</evidence>
<reference evidence="7" key="1">
    <citation type="submission" date="2020-05" db="EMBL/GenBank/DDBJ databases">
        <title>Phylogenomic resolution of chytrid fungi.</title>
        <authorList>
            <person name="Stajich J.E."/>
            <person name="Amses K."/>
            <person name="Simmons R."/>
            <person name="Seto K."/>
            <person name="Myers J."/>
            <person name="Bonds A."/>
            <person name="Quandt C.A."/>
            <person name="Barry K."/>
            <person name="Liu P."/>
            <person name="Grigoriev I."/>
            <person name="Longcore J.E."/>
            <person name="James T.Y."/>
        </authorList>
    </citation>
    <scope>NUCLEOTIDE SEQUENCE</scope>
    <source>
        <strain evidence="7">JEL0476</strain>
    </source>
</reference>
<evidence type="ECO:0000259" key="5">
    <source>
        <dbReference type="Pfam" id="PF14655"/>
    </source>
</evidence>
<dbReference type="GO" id="GO:0005096">
    <property type="term" value="F:GTPase activator activity"/>
    <property type="evidence" value="ECO:0007669"/>
    <property type="project" value="UniProtKB-KW"/>
</dbReference>
<evidence type="ECO:0000313" key="7">
    <source>
        <dbReference type="EMBL" id="KAJ3220515.1"/>
    </source>
</evidence>
<proteinExistence type="inferred from homology"/>
<evidence type="ECO:0000256" key="1">
    <source>
        <dbReference type="ARBA" id="ARBA00004496"/>
    </source>
</evidence>
<dbReference type="InterPro" id="IPR029257">
    <property type="entry name" value="RAB3GAP2_C"/>
</dbReference>
<evidence type="ECO:0000259" key="6">
    <source>
        <dbReference type="Pfam" id="PF14656"/>
    </source>
</evidence>
<dbReference type="Pfam" id="PF14655">
    <property type="entry name" value="RAB3GAP2_N"/>
    <property type="match status" value="1"/>
</dbReference>
<dbReference type="Pfam" id="PF14656">
    <property type="entry name" value="RAB3GAP2_C"/>
    <property type="match status" value="1"/>
</dbReference>
<dbReference type="GO" id="GO:0005737">
    <property type="term" value="C:cytoplasm"/>
    <property type="evidence" value="ECO:0007669"/>
    <property type="project" value="UniProtKB-SubCell"/>
</dbReference>
<evidence type="ECO:0000256" key="2">
    <source>
        <dbReference type="ARBA" id="ARBA00008153"/>
    </source>
</evidence>
<dbReference type="PANTHER" id="PTHR12472">
    <property type="entry name" value="RAB3-GAP REGULATORY DOMAIN"/>
    <property type="match status" value="1"/>
</dbReference>
<dbReference type="AlphaFoldDB" id="A0AAD5U0Z1"/>
<feature type="domain" description="Rab3GAP regulatory subunit C-terminal" evidence="6">
    <location>
        <begin position="796"/>
        <end position="907"/>
    </location>
</feature>
<protein>
    <submittedName>
        <fullName evidence="7">Rab3 GTPase-activating protein non-catalytic subunit</fullName>
    </submittedName>
</protein>
<keyword evidence="4" id="KW-0963">Cytoplasm</keyword>
<name>A0AAD5U0Z1_9FUNG</name>
<accession>A0AAD5U0Z1</accession>
<dbReference type="InterPro" id="IPR026059">
    <property type="entry name" value="Rab3GAP2"/>
</dbReference>